<name>A0A8J3J7B4_9ACTN</name>
<organism evidence="2 3">
    <name type="scientific">Actinocatenispora rupis</name>
    <dbReference type="NCBI Taxonomy" id="519421"/>
    <lineage>
        <taxon>Bacteria</taxon>
        <taxon>Bacillati</taxon>
        <taxon>Actinomycetota</taxon>
        <taxon>Actinomycetes</taxon>
        <taxon>Micromonosporales</taxon>
        <taxon>Micromonosporaceae</taxon>
        <taxon>Actinocatenispora</taxon>
    </lineage>
</organism>
<protein>
    <submittedName>
        <fullName evidence="2">Uncharacterized protein</fullName>
    </submittedName>
</protein>
<sequence length="303" mass="28861">MPRPRRIAPYAGGRPRPGVSRLVAVAVLAAVPVLVAGCARHRLAQPVEVTGSPAPSASAGGCPSTTAGTNPGVPQPSATAPAPAPTPGLPSGTPVRPGGTGTRGGGFPGPAGGTTGGPFRGPAGGGAGGEGTPTADPATPGGTATFGPGDTTAPGDTAAPGVTTAPGDTTGPGGTTAQPCRTPEGSVPLGQDPVVPGAPAPGVTQPVPQPVSTACPAGSPSAREILAVARQRSGGSLPAGTTVGTPRCADDYLVADLVAPKAGTVRVVMRHAATGWRVVAVGSYPCRDLATAPPAARTLLACS</sequence>
<dbReference type="Proteomes" id="UP000612808">
    <property type="component" value="Unassembled WGS sequence"/>
</dbReference>
<feature type="region of interest" description="Disordered" evidence="1">
    <location>
        <begin position="49"/>
        <end position="192"/>
    </location>
</feature>
<dbReference type="EMBL" id="BOMB01000023">
    <property type="protein sequence ID" value="GID13360.1"/>
    <property type="molecule type" value="Genomic_DNA"/>
</dbReference>
<dbReference type="RefSeq" id="WP_203660264.1">
    <property type="nucleotide sequence ID" value="NZ_BAAAZM010000007.1"/>
</dbReference>
<evidence type="ECO:0000313" key="2">
    <source>
        <dbReference type="EMBL" id="GID13360.1"/>
    </source>
</evidence>
<comment type="caution">
    <text evidence="2">The sequence shown here is derived from an EMBL/GenBank/DDBJ whole genome shotgun (WGS) entry which is preliminary data.</text>
</comment>
<accession>A0A8J3J7B4</accession>
<evidence type="ECO:0000313" key="3">
    <source>
        <dbReference type="Proteomes" id="UP000612808"/>
    </source>
</evidence>
<proteinExistence type="predicted"/>
<reference evidence="2" key="1">
    <citation type="submission" date="2021-01" db="EMBL/GenBank/DDBJ databases">
        <title>Whole genome shotgun sequence of Actinocatenispora rupis NBRC 107355.</title>
        <authorList>
            <person name="Komaki H."/>
            <person name="Tamura T."/>
        </authorList>
    </citation>
    <scope>NUCLEOTIDE SEQUENCE</scope>
    <source>
        <strain evidence="2">NBRC 107355</strain>
    </source>
</reference>
<feature type="compositionally biased region" description="Gly residues" evidence="1">
    <location>
        <begin position="98"/>
        <end position="131"/>
    </location>
</feature>
<dbReference type="AlphaFoldDB" id="A0A8J3J7B4"/>
<feature type="compositionally biased region" description="Low complexity" evidence="1">
    <location>
        <begin position="132"/>
        <end position="169"/>
    </location>
</feature>
<evidence type="ECO:0000256" key="1">
    <source>
        <dbReference type="SAM" id="MobiDB-lite"/>
    </source>
</evidence>
<keyword evidence="3" id="KW-1185">Reference proteome</keyword>
<gene>
    <name evidence="2" type="ORF">Aru02nite_42490</name>
</gene>